<protein>
    <submittedName>
        <fullName evidence="2">Uncharacterized protein</fullName>
    </submittedName>
</protein>
<feature type="compositionally biased region" description="Basic and acidic residues" evidence="1">
    <location>
        <begin position="9"/>
        <end position="19"/>
    </location>
</feature>
<sequence>MSSKPSRAKGKEKTTEPERSTTSADTTKDGEDRHQSEQWPTAEERQGDGARVGSNILILSEAQAWNALDPREHLHVLRLFDNPEVSNNPGAYCLFIETRADGSTKAQIYGPFDTNSMNEGPSGASISRSEPSGTNGGLAVEIVAQDTSGLRLDPNATISTIEKVAGTSGGAAQIEQPRTLTYTPEQHLWMNDWCRTNRSIKHRDITMAAAFKEKFDIHRSEPAMKARFQALNESGHLDGPQKDLKFYQDRANEPKKRADNQRSRRSQINVKALKPTTQGGNGAEDGQDFDKVMEAAATKPQQSRKRDRSVMDVTERIDLHEEVDMDTPPPKKACRTKSERRPRDMQVRGSESPSEEEEEPYMPRNLGPTARPKSYYPMTKRSGPQLLSALPEGESAVAVPSGPMNSISPNYQGRIFTAINAPANSVPAEPSSFTAGGTALLPRSWTSGVKTWSGEKASRGGSVCEDADTDMDKDQ</sequence>
<keyword evidence="3" id="KW-1185">Reference proteome</keyword>
<feature type="compositionally biased region" description="Basic and acidic residues" evidence="1">
    <location>
        <begin position="336"/>
        <end position="346"/>
    </location>
</feature>
<proteinExistence type="predicted"/>
<feature type="region of interest" description="Disordered" evidence="1">
    <location>
        <begin position="450"/>
        <end position="475"/>
    </location>
</feature>
<evidence type="ECO:0000256" key="1">
    <source>
        <dbReference type="SAM" id="MobiDB-lite"/>
    </source>
</evidence>
<dbReference type="EMBL" id="SNSC02000002">
    <property type="protein sequence ID" value="TID26670.1"/>
    <property type="molecule type" value="Genomic_DNA"/>
</dbReference>
<feature type="region of interest" description="Disordered" evidence="1">
    <location>
        <begin position="1"/>
        <end position="48"/>
    </location>
</feature>
<gene>
    <name evidence="2" type="ORF">E6O75_ATG01163</name>
</gene>
<feature type="compositionally biased region" description="Basic and acidic residues" evidence="1">
    <location>
        <begin position="26"/>
        <end position="48"/>
    </location>
</feature>
<dbReference type="Proteomes" id="UP000298493">
    <property type="component" value="Unassembled WGS sequence"/>
</dbReference>
<reference evidence="2 3" key="1">
    <citation type="submission" date="2019-04" db="EMBL/GenBank/DDBJ databases">
        <title>High contiguity whole genome sequence and gene annotation resource for two Venturia nashicola isolates.</title>
        <authorList>
            <person name="Prokchorchik M."/>
            <person name="Won K."/>
            <person name="Lee Y."/>
            <person name="Choi E.D."/>
            <person name="Segonzac C."/>
            <person name="Sohn K.H."/>
        </authorList>
    </citation>
    <scope>NUCLEOTIDE SEQUENCE [LARGE SCALE GENOMIC DNA]</scope>
    <source>
        <strain evidence="2 3">PRI2</strain>
    </source>
</reference>
<organism evidence="2 3">
    <name type="scientific">Venturia nashicola</name>
    <dbReference type="NCBI Taxonomy" id="86259"/>
    <lineage>
        <taxon>Eukaryota</taxon>
        <taxon>Fungi</taxon>
        <taxon>Dikarya</taxon>
        <taxon>Ascomycota</taxon>
        <taxon>Pezizomycotina</taxon>
        <taxon>Dothideomycetes</taxon>
        <taxon>Pleosporomycetidae</taxon>
        <taxon>Venturiales</taxon>
        <taxon>Venturiaceae</taxon>
        <taxon>Venturia</taxon>
    </lineage>
</organism>
<feature type="compositionally biased region" description="Basic and acidic residues" evidence="1">
    <location>
        <begin position="251"/>
        <end position="262"/>
    </location>
</feature>
<feature type="region of interest" description="Disordered" evidence="1">
    <location>
        <begin position="251"/>
        <end position="287"/>
    </location>
</feature>
<dbReference type="AlphaFoldDB" id="A0A4Z1PCZ6"/>
<accession>A0A4Z1PCZ6</accession>
<feature type="region of interest" description="Disordered" evidence="1">
    <location>
        <begin position="316"/>
        <end position="386"/>
    </location>
</feature>
<feature type="compositionally biased region" description="Polar residues" evidence="1">
    <location>
        <begin position="113"/>
        <end position="133"/>
    </location>
</feature>
<comment type="caution">
    <text evidence="2">The sequence shown here is derived from an EMBL/GenBank/DDBJ whole genome shotgun (WGS) entry which is preliminary data.</text>
</comment>
<name>A0A4Z1PCZ6_9PEZI</name>
<evidence type="ECO:0000313" key="2">
    <source>
        <dbReference type="EMBL" id="TID26670.1"/>
    </source>
</evidence>
<evidence type="ECO:0000313" key="3">
    <source>
        <dbReference type="Proteomes" id="UP000298493"/>
    </source>
</evidence>
<feature type="region of interest" description="Disordered" evidence="1">
    <location>
        <begin position="113"/>
        <end position="136"/>
    </location>
</feature>